<dbReference type="SUPFAM" id="SSF51905">
    <property type="entry name" value="FAD/NAD(P)-binding domain"/>
    <property type="match status" value="1"/>
</dbReference>
<dbReference type="Gene3D" id="3.50.50.60">
    <property type="entry name" value="FAD/NAD(P)-binding domain"/>
    <property type="match status" value="1"/>
</dbReference>
<keyword evidence="1" id="KW-0472">Membrane</keyword>
<keyword evidence="3" id="KW-0560">Oxidoreductase</keyword>
<dbReference type="GO" id="GO:0050622">
    <property type="term" value="F:glycine dehydrogenase (cyanide-forming) activity"/>
    <property type="evidence" value="ECO:0007669"/>
    <property type="project" value="UniProtKB-EC"/>
</dbReference>
<dbReference type="SUPFAM" id="SSF54373">
    <property type="entry name" value="FAD-linked reductases, C-terminal domain"/>
    <property type="match status" value="1"/>
</dbReference>
<reference evidence="3" key="1">
    <citation type="submission" date="2016-10" db="EMBL/GenBank/DDBJ databases">
        <title>Sequence of Gallionella enrichment culture.</title>
        <authorList>
            <person name="Poehlein A."/>
            <person name="Muehling M."/>
            <person name="Daniel R."/>
        </authorList>
    </citation>
    <scope>NUCLEOTIDE SEQUENCE</scope>
</reference>
<protein>
    <submittedName>
        <fullName evidence="3">Hydrogen cyanide synthase subunit HcnC</fullName>
        <ecNumber evidence="3">1.4.99.5</ecNumber>
    </submittedName>
</protein>
<dbReference type="EC" id="1.4.99.5" evidence="3"/>
<dbReference type="PANTHER" id="PTHR13847">
    <property type="entry name" value="SARCOSINE DEHYDROGENASE-RELATED"/>
    <property type="match status" value="1"/>
</dbReference>
<dbReference type="GO" id="GO:0005737">
    <property type="term" value="C:cytoplasm"/>
    <property type="evidence" value="ECO:0007669"/>
    <property type="project" value="TreeGrafter"/>
</dbReference>
<feature type="domain" description="FAD dependent oxidoreductase" evidence="2">
    <location>
        <begin position="8"/>
        <end position="343"/>
    </location>
</feature>
<dbReference type="Gene3D" id="3.30.9.10">
    <property type="entry name" value="D-Amino Acid Oxidase, subunit A, domain 2"/>
    <property type="match status" value="1"/>
</dbReference>
<dbReference type="EMBL" id="MLJW01003838">
    <property type="protein sequence ID" value="OIQ71203.1"/>
    <property type="molecule type" value="Genomic_DNA"/>
</dbReference>
<evidence type="ECO:0000259" key="2">
    <source>
        <dbReference type="Pfam" id="PF01266"/>
    </source>
</evidence>
<dbReference type="InterPro" id="IPR036188">
    <property type="entry name" value="FAD/NAD-bd_sf"/>
</dbReference>
<keyword evidence="1" id="KW-0812">Transmembrane</keyword>
<keyword evidence="1" id="KW-1133">Transmembrane helix</keyword>
<dbReference type="InterPro" id="IPR006076">
    <property type="entry name" value="FAD-dep_OxRdtase"/>
</dbReference>
<evidence type="ECO:0000256" key="1">
    <source>
        <dbReference type="SAM" id="Phobius"/>
    </source>
</evidence>
<proteinExistence type="predicted"/>
<organism evidence="3">
    <name type="scientific">mine drainage metagenome</name>
    <dbReference type="NCBI Taxonomy" id="410659"/>
    <lineage>
        <taxon>unclassified sequences</taxon>
        <taxon>metagenomes</taxon>
        <taxon>ecological metagenomes</taxon>
    </lineage>
</organism>
<accession>A0A1J5Q133</accession>
<sequence>MMTVREIDTLVLGGGVVGMAIAYGLATAGERVRLLDEGDDAFRAARGNFGLVWVQGKGRGNSNYARWTMAAAKRWPAFAQELEALTSIDLELSQIGGLTICLEERELTNYVTKLESIRSSIGTQYPFEILDPRSLREISPFIGPDVVGAVYGPLDGHVSPLRLLRALVQGFKLRGGEMVAGVHCERIEHRAGAFHVWTGGIEHIAGRVVLAAGLGNRELAPMVGLKAPVQPNRGQILVTERVQPFLRHPSGQVRQTGEGMVQIGDSKEDVGLDDGTTLKQLARIAQRASRCFPILANVNVVRTWGALRVMTADGFPIYQASSDCPGAFLVTCHSGITLASMHAGPLVSWIRGGAEPSDIQTFKAERFDV</sequence>
<comment type="caution">
    <text evidence="3">The sequence shown here is derived from an EMBL/GenBank/DDBJ whole genome shotgun (WGS) entry which is preliminary data.</text>
</comment>
<name>A0A1J5Q133_9ZZZZ</name>
<dbReference type="AlphaFoldDB" id="A0A1J5Q133"/>
<gene>
    <name evidence="3" type="primary">hcnC_5</name>
    <name evidence="3" type="ORF">GALL_471810</name>
</gene>
<dbReference type="Pfam" id="PF01266">
    <property type="entry name" value="DAO"/>
    <property type="match status" value="1"/>
</dbReference>
<feature type="transmembrane region" description="Helical" evidence="1">
    <location>
        <begin position="7"/>
        <end position="26"/>
    </location>
</feature>
<evidence type="ECO:0000313" key="3">
    <source>
        <dbReference type="EMBL" id="OIQ71203.1"/>
    </source>
</evidence>